<feature type="transmembrane region" description="Helical" evidence="16">
    <location>
        <begin position="20"/>
        <end position="39"/>
    </location>
</feature>
<evidence type="ECO:0000256" key="5">
    <source>
        <dbReference type="ARBA" id="ARBA00021825"/>
    </source>
</evidence>
<feature type="transmembrane region" description="Helical" evidence="16">
    <location>
        <begin position="308"/>
        <end position="331"/>
    </location>
</feature>
<dbReference type="Pfam" id="PF02302">
    <property type="entry name" value="PTS_IIB"/>
    <property type="match status" value="1"/>
</dbReference>
<protein>
    <recommendedName>
        <fullName evidence="5">PTS system mannitol-specific EIICB component</fullName>
        <ecNumber evidence="4">2.7.1.197</ecNumber>
    </recommendedName>
    <alternativeName>
        <fullName evidence="15">EIICB-Mtl</fullName>
    </alternativeName>
</protein>
<keyword evidence="14 16" id="KW-0472">Membrane</keyword>
<proteinExistence type="predicted"/>
<keyword evidence="11" id="KW-0598">Phosphotransferase system</keyword>
<dbReference type="PROSITE" id="PS51099">
    <property type="entry name" value="PTS_EIIB_TYPE_2"/>
    <property type="match status" value="1"/>
</dbReference>
<dbReference type="InterPro" id="IPR013011">
    <property type="entry name" value="PTS_EIIB_2"/>
</dbReference>
<keyword evidence="8" id="KW-0597">Phosphoprotein</keyword>
<evidence type="ECO:0000256" key="2">
    <source>
        <dbReference type="ARBA" id="ARBA00002434"/>
    </source>
</evidence>
<dbReference type="PANTHER" id="PTHR30181">
    <property type="entry name" value="MANNITOL PERMEASE IIC COMPONENT"/>
    <property type="match status" value="1"/>
</dbReference>
<dbReference type="RefSeq" id="WP_027895504.1">
    <property type="nucleotide sequence ID" value="NZ_AP031433.1"/>
</dbReference>
<evidence type="ECO:0000256" key="15">
    <source>
        <dbReference type="ARBA" id="ARBA00033349"/>
    </source>
</evidence>
<dbReference type="GO" id="GO:0005886">
    <property type="term" value="C:plasma membrane"/>
    <property type="evidence" value="ECO:0007669"/>
    <property type="project" value="UniProtKB-SubCell"/>
</dbReference>
<evidence type="ECO:0000256" key="16">
    <source>
        <dbReference type="SAM" id="Phobius"/>
    </source>
</evidence>
<keyword evidence="13 16" id="KW-1133">Transmembrane helix</keyword>
<dbReference type="EMBL" id="JABBJH010000015">
    <property type="protein sequence ID" value="NMK39666.1"/>
    <property type="molecule type" value="Genomic_DNA"/>
</dbReference>
<feature type="transmembrane region" description="Helical" evidence="16">
    <location>
        <begin position="265"/>
        <end position="288"/>
    </location>
</feature>
<evidence type="ECO:0000256" key="6">
    <source>
        <dbReference type="ARBA" id="ARBA00022448"/>
    </source>
</evidence>
<gene>
    <name evidence="19" type="ORF">C6Y28_06725</name>
    <name evidence="20" type="ORF">HG933_09860</name>
</gene>
<evidence type="ECO:0000256" key="8">
    <source>
        <dbReference type="ARBA" id="ARBA00022553"/>
    </source>
</evidence>
<evidence type="ECO:0000313" key="21">
    <source>
        <dbReference type="Proteomes" id="UP000238358"/>
    </source>
</evidence>
<evidence type="ECO:0000256" key="10">
    <source>
        <dbReference type="ARBA" id="ARBA00022679"/>
    </source>
</evidence>
<dbReference type="InterPro" id="IPR029503">
    <property type="entry name" value="PTS_EIIB_mannitol"/>
</dbReference>
<sequence>MKAKVQSFGRFLSGMVMPNIGAFIAWGLITALFIPSGWLPNEQLAKMVGPFLTYVLPLLIAFQGGKIVGGLRGAIMGAIATVGVICGTTYTMFMGAMVMGPLAGLVIKKFDAAVDGRIKPGFEMLINNFSVGILGMVMAILGFYLIGPVMGIILSFLTAGVQILLQAGIFPLIGVFVEPAKVLFLNNAINHGIFTPLGAEQVAETGKSIFYMIETNPGPGTGVLLAYWLFSKDTMTRQSAPGALIIHLLGGIHEISFPYILMNPALLLATISGSVAALFYNMIFDLGLSGPPAPGSLISYLAMAPKGSTLSVILSIVIAAAVSFIIASPIIKMSAAKSSESLEEAQQKMQDMKAESKGTAPAAAAPAQADLKCITNVVFACDAGMGSSAMGAAVLQKKFKKAGLTDITVSHASVSEIPADAQLVVCHQDLAERAKASAPQARLITITNFMAAPEYGMLVDELVAARQSK</sequence>
<feature type="domain" description="PTS EIIC type-2" evidence="18">
    <location>
        <begin position="8"/>
        <end position="340"/>
    </location>
</feature>
<evidence type="ECO:0000256" key="14">
    <source>
        <dbReference type="ARBA" id="ARBA00023136"/>
    </source>
</evidence>
<reference evidence="20 22" key="2">
    <citation type="submission" date="2020-04" db="EMBL/GenBank/DDBJ databases">
        <authorList>
            <person name="Hitch T.C.A."/>
            <person name="Wylensek D."/>
            <person name="Clavel T."/>
        </authorList>
    </citation>
    <scope>NUCLEOTIDE SEQUENCE [LARGE SCALE GENOMIC DNA]</scope>
    <source>
        <strain evidence="20 22">WCA-386-APC-2A</strain>
    </source>
</reference>
<dbReference type="InterPro" id="IPR013014">
    <property type="entry name" value="PTS_EIIC_2"/>
</dbReference>
<dbReference type="Proteomes" id="UP000536773">
    <property type="component" value="Unassembled WGS sequence"/>
</dbReference>
<evidence type="ECO:0000256" key="7">
    <source>
        <dbReference type="ARBA" id="ARBA00022475"/>
    </source>
</evidence>
<keyword evidence="12 16" id="KW-0812">Transmembrane</keyword>
<evidence type="ECO:0000256" key="13">
    <source>
        <dbReference type="ARBA" id="ARBA00022989"/>
    </source>
</evidence>
<dbReference type="InterPro" id="IPR050893">
    <property type="entry name" value="Sugar_PTS"/>
</dbReference>
<evidence type="ECO:0000256" key="9">
    <source>
        <dbReference type="ARBA" id="ARBA00022597"/>
    </source>
</evidence>
<dbReference type="GO" id="GO:0090563">
    <property type="term" value="F:protein-phosphocysteine-sugar phosphotransferase activity"/>
    <property type="evidence" value="ECO:0007669"/>
    <property type="project" value="TreeGrafter"/>
</dbReference>
<dbReference type="InterPro" id="IPR003352">
    <property type="entry name" value="PTS_EIIC"/>
</dbReference>
<dbReference type="GO" id="GO:0022872">
    <property type="term" value="F:protein-N(PI)-phosphohistidine-mannitol phosphotransferase system transmembrane transporter activity"/>
    <property type="evidence" value="ECO:0007669"/>
    <property type="project" value="InterPro"/>
</dbReference>
<evidence type="ECO:0000259" key="18">
    <source>
        <dbReference type="PROSITE" id="PS51104"/>
    </source>
</evidence>
<dbReference type="PANTHER" id="PTHR30181:SF2">
    <property type="entry name" value="PTS SYSTEM MANNITOL-SPECIFIC EIICBA COMPONENT"/>
    <property type="match status" value="1"/>
</dbReference>
<organism evidence="20 22">
    <name type="scientific">Megasphaera elsdenii</name>
    <dbReference type="NCBI Taxonomy" id="907"/>
    <lineage>
        <taxon>Bacteria</taxon>
        <taxon>Bacillati</taxon>
        <taxon>Bacillota</taxon>
        <taxon>Negativicutes</taxon>
        <taxon>Veillonellales</taxon>
        <taxon>Veillonellaceae</taxon>
        <taxon>Megasphaera</taxon>
    </lineage>
</organism>
<feature type="domain" description="PTS EIIB type-2" evidence="17">
    <location>
        <begin position="375"/>
        <end position="469"/>
    </location>
</feature>
<evidence type="ECO:0000256" key="4">
    <source>
        <dbReference type="ARBA" id="ARBA00011909"/>
    </source>
</evidence>
<name>A0A269TCN8_MEGEL</name>
<keyword evidence="10" id="KW-0808">Transferase</keyword>
<dbReference type="Pfam" id="PF02378">
    <property type="entry name" value="PTS_EIIC"/>
    <property type="match status" value="1"/>
</dbReference>
<dbReference type="AlphaFoldDB" id="A0A269TCN8"/>
<accession>A0A269TCN8</accession>
<dbReference type="InterPro" id="IPR036095">
    <property type="entry name" value="PTS_EIIB-like_sf"/>
</dbReference>
<evidence type="ECO:0000256" key="1">
    <source>
        <dbReference type="ARBA" id="ARBA00001655"/>
    </source>
</evidence>
<evidence type="ECO:0000256" key="3">
    <source>
        <dbReference type="ARBA" id="ARBA00004651"/>
    </source>
</evidence>
<feature type="transmembrane region" description="Helical" evidence="16">
    <location>
        <begin position="75"/>
        <end position="104"/>
    </location>
</feature>
<dbReference type="EMBL" id="CP027569">
    <property type="protein sequence ID" value="AVO27319.1"/>
    <property type="molecule type" value="Genomic_DNA"/>
</dbReference>
<dbReference type="EC" id="2.7.1.197" evidence="4"/>
<dbReference type="NCBIfam" id="NF011663">
    <property type="entry name" value="PRK15083.1"/>
    <property type="match status" value="1"/>
</dbReference>
<dbReference type="OrthoDB" id="9814222at2"/>
<feature type="transmembrane region" description="Helical" evidence="16">
    <location>
        <begin position="125"/>
        <end position="146"/>
    </location>
</feature>
<reference evidence="19 21" key="1">
    <citation type="journal article" date="2018" name="Genome Announc.">
        <title>Complete genomes of two Megasphaera elsdenii strains, NCIMB 702410 and ATCC 25940.</title>
        <authorList>
            <person name="Hatmaker E.A."/>
            <person name="O'Dell K."/>
            <person name="Riley L.A."/>
            <person name="Klingeman D.M."/>
            <person name="Guss A.M."/>
        </authorList>
    </citation>
    <scope>NUCLEOTIDE SEQUENCE [LARGE SCALE GENOMIC DNA]</scope>
    <source>
        <strain evidence="19 21">NCIMB702410</strain>
    </source>
</reference>
<keyword evidence="7" id="KW-1003">Cell membrane</keyword>
<keyword evidence="9" id="KW-0762">Sugar transport</keyword>
<evidence type="ECO:0000313" key="22">
    <source>
        <dbReference type="Proteomes" id="UP000536773"/>
    </source>
</evidence>
<dbReference type="NCBIfam" id="TIGR00851">
    <property type="entry name" value="mtlA"/>
    <property type="match status" value="1"/>
</dbReference>
<dbReference type="CDD" id="cd05567">
    <property type="entry name" value="PTS_IIB_mannitol"/>
    <property type="match status" value="1"/>
</dbReference>
<evidence type="ECO:0000256" key="11">
    <source>
        <dbReference type="ARBA" id="ARBA00022683"/>
    </source>
</evidence>
<comment type="function">
    <text evidence="2">The phosphoenolpyruvate-dependent sugar phosphotransferase system (sugar PTS), a major carbohydrate active transport system, catalyzes the phosphorylation of incoming sugar substrates concomitantly with their translocation across the cell membrane. The enzyme II CmtAB PTS system is involved in D-mannitol transport.</text>
</comment>
<comment type="subcellular location">
    <subcellularLocation>
        <location evidence="3">Cell membrane</location>
        <topology evidence="3">Multi-pass membrane protein</topology>
    </subcellularLocation>
</comment>
<dbReference type="InterPro" id="IPR004718">
    <property type="entry name" value="PTS_IIC_mtl"/>
</dbReference>
<feature type="transmembrane region" description="Helical" evidence="16">
    <location>
        <begin position="152"/>
        <end position="177"/>
    </location>
</feature>
<feature type="transmembrane region" description="Helical" evidence="16">
    <location>
        <begin position="51"/>
        <end position="69"/>
    </location>
</feature>
<dbReference type="Gene3D" id="3.40.50.2300">
    <property type="match status" value="1"/>
</dbReference>
<dbReference type="PROSITE" id="PS51104">
    <property type="entry name" value="PTS_EIIC_TYPE_2"/>
    <property type="match status" value="1"/>
</dbReference>
<dbReference type="InterPro" id="IPR003501">
    <property type="entry name" value="PTS_EIIB_2/3"/>
</dbReference>
<comment type="catalytic activity">
    <reaction evidence="1">
        <text>D-mannitol(out) + N(pros)-phospho-L-histidyl-[protein] = D-mannitol 1-phosphate(in) + L-histidyl-[protein]</text>
        <dbReference type="Rhea" id="RHEA:33363"/>
        <dbReference type="Rhea" id="RHEA-COMP:9745"/>
        <dbReference type="Rhea" id="RHEA-COMP:9746"/>
        <dbReference type="ChEBI" id="CHEBI:16899"/>
        <dbReference type="ChEBI" id="CHEBI:29979"/>
        <dbReference type="ChEBI" id="CHEBI:61381"/>
        <dbReference type="ChEBI" id="CHEBI:64837"/>
        <dbReference type="EC" id="2.7.1.197"/>
    </reaction>
</comment>
<dbReference type="GO" id="GO:0009401">
    <property type="term" value="P:phosphoenolpyruvate-dependent sugar phosphotransferase system"/>
    <property type="evidence" value="ECO:0007669"/>
    <property type="project" value="UniProtKB-KW"/>
</dbReference>
<dbReference type="Proteomes" id="UP000238358">
    <property type="component" value="Chromosome"/>
</dbReference>
<keyword evidence="6" id="KW-0813">Transport</keyword>
<evidence type="ECO:0000313" key="19">
    <source>
        <dbReference type="EMBL" id="AVO27319.1"/>
    </source>
</evidence>
<dbReference type="SUPFAM" id="SSF52794">
    <property type="entry name" value="PTS system IIB component-like"/>
    <property type="match status" value="1"/>
</dbReference>
<evidence type="ECO:0000259" key="17">
    <source>
        <dbReference type="PROSITE" id="PS51099"/>
    </source>
</evidence>
<evidence type="ECO:0000256" key="12">
    <source>
        <dbReference type="ARBA" id="ARBA00022692"/>
    </source>
</evidence>
<evidence type="ECO:0000313" key="20">
    <source>
        <dbReference type="EMBL" id="NMK39666.1"/>
    </source>
</evidence>